<gene>
    <name evidence="4" type="ORF">IPOD504_LOCUS1023</name>
</gene>
<protein>
    <recommendedName>
        <fullName evidence="3">Sulfotransferase domain-containing protein</fullName>
    </recommendedName>
</protein>
<feature type="non-terminal residue" evidence="4">
    <location>
        <position position="154"/>
    </location>
</feature>
<comment type="similarity">
    <text evidence="1">Belongs to the sulfotransferase 1 family.</text>
</comment>
<dbReference type="PANTHER" id="PTHR11783">
    <property type="entry name" value="SULFOTRANSFERASE SULT"/>
    <property type="match status" value="1"/>
</dbReference>
<dbReference type="Pfam" id="PF00685">
    <property type="entry name" value="Sulfotransfer_1"/>
    <property type="match status" value="1"/>
</dbReference>
<dbReference type="Gene3D" id="3.40.50.300">
    <property type="entry name" value="P-loop containing nucleotide triphosphate hydrolases"/>
    <property type="match status" value="1"/>
</dbReference>
<keyword evidence="5" id="KW-1185">Reference proteome</keyword>
<organism evidence="4 5">
    <name type="scientific">Iphiclides podalirius</name>
    <name type="common">scarce swallowtail</name>
    <dbReference type="NCBI Taxonomy" id="110791"/>
    <lineage>
        <taxon>Eukaryota</taxon>
        <taxon>Metazoa</taxon>
        <taxon>Ecdysozoa</taxon>
        <taxon>Arthropoda</taxon>
        <taxon>Hexapoda</taxon>
        <taxon>Insecta</taxon>
        <taxon>Pterygota</taxon>
        <taxon>Neoptera</taxon>
        <taxon>Endopterygota</taxon>
        <taxon>Lepidoptera</taxon>
        <taxon>Glossata</taxon>
        <taxon>Ditrysia</taxon>
        <taxon>Papilionoidea</taxon>
        <taxon>Papilionidae</taxon>
        <taxon>Papilioninae</taxon>
        <taxon>Iphiclides</taxon>
    </lineage>
</organism>
<proteinExistence type="inferred from homology"/>
<evidence type="ECO:0000313" key="4">
    <source>
        <dbReference type="EMBL" id="CAH2037107.1"/>
    </source>
</evidence>
<sequence>MHKLFRYFDDGVDFKDYWELLKKDLIFHTPLEEQVREALEQRNHPNMMFLLYEEMQKDLLGVIDKVCSFLGKEYTKQQKEELKEHLKFDNMNKMPPFSTPKAQGNDSELKFMRKGKSGNWVQYFDVEMKKEAEEYMNKYLDCTKLQFPEIRIGS</sequence>
<dbReference type="EMBL" id="OW152822">
    <property type="protein sequence ID" value="CAH2037107.1"/>
    <property type="molecule type" value="Genomic_DNA"/>
</dbReference>
<evidence type="ECO:0000259" key="3">
    <source>
        <dbReference type="Pfam" id="PF00685"/>
    </source>
</evidence>
<dbReference type="Proteomes" id="UP000837857">
    <property type="component" value="Chromosome 10"/>
</dbReference>
<accession>A0ABN8HMJ5</accession>
<reference evidence="4" key="1">
    <citation type="submission" date="2022-03" db="EMBL/GenBank/DDBJ databases">
        <authorList>
            <person name="Martin H S."/>
        </authorList>
    </citation>
    <scope>NUCLEOTIDE SEQUENCE</scope>
</reference>
<name>A0ABN8HMJ5_9NEOP</name>
<evidence type="ECO:0000256" key="1">
    <source>
        <dbReference type="ARBA" id="ARBA00005771"/>
    </source>
</evidence>
<dbReference type="SUPFAM" id="SSF52540">
    <property type="entry name" value="P-loop containing nucleoside triphosphate hydrolases"/>
    <property type="match status" value="1"/>
</dbReference>
<keyword evidence="2" id="KW-0808">Transferase</keyword>
<evidence type="ECO:0000313" key="5">
    <source>
        <dbReference type="Proteomes" id="UP000837857"/>
    </source>
</evidence>
<dbReference type="InterPro" id="IPR027417">
    <property type="entry name" value="P-loop_NTPase"/>
</dbReference>
<evidence type="ECO:0000256" key="2">
    <source>
        <dbReference type="ARBA" id="ARBA00022679"/>
    </source>
</evidence>
<feature type="domain" description="Sulfotransferase" evidence="3">
    <location>
        <begin position="10"/>
        <end position="140"/>
    </location>
</feature>
<dbReference type="InterPro" id="IPR000863">
    <property type="entry name" value="Sulfotransferase_dom"/>
</dbReference>